<dbReference type="GO" id="GO:0004568">
    <property type="term" value="F:chitinase activity"/>
    <property type="evidence" value="ECO:0000318"/>
    <property type="project" value="GO_Central"/>
</dbReference>
<dbReference type="PANTHER" id="PTHR11177:SF400">
    <property type="entry name" value="ENDOCHITINASE-RELATED"/>
    <property type="match status" value="1"/>
</dbReference>
<feature type="region of interest" description="Disordered" evidence="5">
    <location>
        <begin position="345"/>
        <end position="387"/>
    </location>
</feature>
<dbReference type="SUPFAM" id="SSF54556">
    <property type="entry name" value="Chitinase insertion domain"/>
    <property type="match status" value="1"/>
</dbReference>
<dbReference type="InterPro" id="IPR011583">
    <property type="entry name" value="Chitinase_II/V-like_cat"/>
</dbReference>
<dbReference type="PANTHER" id="PTHR11177">
    <property type="entry name" value="CHITINASE"/>
    <property type="match status" value="1"/>
</dbReference>
<dbReference type="InterPro" id="IPR001579">
    <property type="entry name" value="Glyco_hydro_18_chit_AS"/>
</dbReference>
<dbReference type="Gene3D" id="3.20.20.80">
    <property type="entry name" value="Glycosidases"/>
    <property type="match status" value="2"/>
</dbReference>
<organism evidence="6 7">
    <name type="scientific">Pristionchus pacificus</name>
    <name type="common">Parasitic nematode worm</name>
    <dbReference type="NCBI Taxonomy" id="54126"/>
    <lineage>
        <taxon>Eukaryota</taxon>
        <taxon>Metazoa</taxon>
        <taxon>Ecdysozoa</taxon>
        <taxon>Nematoda</taxon>
        <taxon>Chromadorea</taxon>
        <taxon>Rhabditida</taxon>
        <taxon>Rhabditina</taxon>
        <taxon>Diplogasteromorpha</taxon>
        <taxon>Diplogasteroidea</taxon>
        <taxon>Neodiplogasteridae</taxon>
        <taxon>Pristionchus</taxon>
    </lineage>
</organism>
<accession>A0A2A6BNF0</accession>
<keyword evidence="2 3" id="KW-0326">Glycosidase</keyword>
<evidence type="ECO:0000313" key="6">
    <source>
        <dbReference type="EnsemblMetazoa" id="PPA35837.1"/>
    </source>
</evidence>
<accession>A0A8R1UMB2</accession>
<evidence type="ECO:0000256" key="4">
    <source>
        <dbReference type="RuleBase" id="RU004453"/>
    </source>
</evidence>
<evidence type="ECO:0000313" key="7">
    <source>
        <dbReference type="Proteomes" id="UP000005239"/>
    </source>
</evidence>
<dbReference type="InterPro" id="IPR001223">
    <property type="entry name" value="Glyco_hydro18_cat"/>
</dbReference>
<sequence length="426" mass="46375">MSVTPIHACYYTNWAIYRPEPYKFTPDKVPLGLCTHIFYAFAAVNVATFEARLTDDWSDVGLHNMEGINNLRKKQPGLKTILSFGGWTESQSGIYAQRLASDPAKRATFVRTAWKLANKHGFDGVDLDWEYPGAGDRANFVAIIKELKAASGGKLVTAAVTPNKEKIEVGYDVAAIEPNLDLLLVMTYDFHGGWEQTIGHVAAYSEATTAMDYWASKGFPKSKLVMGIAAYGRGWQANTCVKGGSTTGLAPAGPFTREAGIASYFELLKFGGTSMDTPEGPYLETTINGAKVCYGYDDRNAVLKKMSFIKDRGFAGAFTWTIDFDAIDFTVHKAIVEGLGISPPIPLPTPAPGPGPRPETTITRATRLPTPPPEQQGGSCSLGEIRGNSDPTKYEECVHSAWMVRDCPPGTIFDEETKNFKLPSGK</sequence>
<evidence type="ECO:0000256" key="5">
    <source>
        <dbReference type="SAM" id="MobiDB-lite"/>
    </source>
</evidence>
<dbReference type="InterPro" id="IPR029070">
    <property type="entry name" value="Chitinase_insertion_sf"/>
</dbReference>
<dbReference type="SUPFAM" id="SSF51445">
    <property type="entry name" value="(Trans)glycosidases"/>
    <property type="match status" value="1"/>
</dbReference>
<dbReference type="InterPro" id="IPR050314">
    <property type="entry name" value="Glycosyl_Hydrlase_18"/>
</dbReference>
<evidence type="ECO:0000256" key="1">
    <source>
        <dbReference type="ARBA" id="ARBA00022801"/>
    </source>
</evidence>
<feature type="compositionally biased region" description="Pro residues" evidence="5">
    <location>
        <begin position="345"/>
        <end position="357"/>
    </location>
</feature>
<dbReference type="GO" id="GO:0006032">
    <property type="term" value="P:chitin catabolic process"/>
    <property type="evidence" value="ECO:0000318"/>
    <property type="project" value="GO_Central"/>
</dbReference>
<dbReference type="GO" id="GO:0005576">
    <property type="term" value="C:extracellular region"/>
    <property type="evidence" value="ECO:0000318"/>
    <property type="project" value="GO_Central"/>
</dbReference>
<dbReference type="SUPFAM" id="SSF57625">
    <property type="entry name" value="Invertebrate chitin-binding proteins"/>
    <property type="match status" value="1"/>
</dbReference>
<dbReference type="InterPro" id="IPR036508">
    <property type="entry name" value="Chitin-bd_dom_sf"/>
</dbReference>
<reference evidence="7" key="1">
    <citation type="journal article" date="2008" name="Nat. Genet.">
        <title>The Pristionchus pacificus genome provides a unique perspective on nematode lifestyle and parasitism.</title>
        <authorList>
            <person name="Dieterich C."/>
            <person name="Clifton S.W."/>
            <person name="Schuster L.N."/>
            <person name="Chinwalla A."/>
            <person name="Delehaunty K."/>
            <person name="Dinkelacker I."/>
            <person name="Fulton L."/>
            <person name="Fulton R."/>
            <person name="Godfrey J."/>
            <person name="Minx P."/>
            <person name="Mitreva M."/>
            <person name="Roeseler W."/>
            <person name="Tian H."/>
            <person name="Witte H."/>
            <person name="Yang S.P."/>
            <person name="Wilson R.K."/>
            <person name="Sommer R.J."/>
        </authorList>
    </citation>
    <scope>NUCLEOTIDE SEQUENCE [LARGE SCALE GENOMIC DNA]</scope>
    <source>
        <strain evidence="7">PS312</strain>
    </source>
</reference>
<comment type="similarity">
    <text evidence="4">Belongs to the glycosyl hydrolase 18 family.</text>
</comment>
<gene>
    <name evidence="6" type="primary">WBGene00274206</name>
</gene>
<dbReference type="PROSITE" id="PS01095">
    <property type="entry name" value="GH18_1"/>
    <property type="match status" value="1"/>
</dbReference>
<dbReference type="GO" id="GO:0005975">
    <property type="term" value="P:carbohydrate metabolic process"/>
    <property type="evidence" value="ECO:0007669"/>
    <property type="project" value="InterPro"/>
</dbReference>
<protein>
    <submittedName>
        <fullName evidence="6">Glycoside hydrolase</fullName>
    </submittedName>
</protein>
<dbReference type="EnsemblMetazoa" id="PPA35837.1">
    <property type="protein sequence ID" value="PPA35837.1"/>
    <property type="gene ID" value="WBGene00274206"/>
</dbReference>
<proteinExistence type="inferred from homology"/>
<evidence type="ECO:0000256" key="2">
    <source>
        <dbReference type="ARBA" id="ARBA00023295"/>
    </source>
</evidence>
<dbReference type="PROSITE" id="PS51910">
    <property type="entry name" value="GH18_2"/>
    <property type="match status" value="1"/>
</dbReference>
<evidence type="ECO:0000256" key="3">
    <source>
        <dbReference type="RuleBase" id="RU000489"/>
    </source>
</evidence>
<keyword evidence="7" id="KW-1185">Reference proteome</keyword>
<dbReference type="Proteomes" id="UP000005239">
    <property type="component" value="Unassembled WGS sequence"/>
</dbReference>
<dbReference type="InterPro" id="IPR017853">
    <property type="entry name" value="GH"/>
</dbReference>
<name>A0A2A6BNF0_PRIPA</name>
<keyword evidence="1 3" id="KW-0378">Hydrolase</keyword>
<dbReference type="Pfam" id="PF00704">
    <property type="entry name" value="Glyco_hydro_18"/>
    <property type="match status" value="1"/>
</dbReference>
<reference evidence="6" key="2">
    <citation type="submission" date="2022-06" db="UniProtKB">
        <authorList>
            <consortium name="EnsemblMetazoa"/>
        </authorList>
    </citation>
    <scope>IDENTIFICATION</scope>
    <source>
        <strain evidence="6">PS312</strain>
    </source>
</reference>
<dbReference type="AlphaFoldDB" id="A0A2A6BNF0"/>
<dbReference type="GO" id="GO:0008061">
    <property type="term" value="F:chitin binding"/>
    <property type="evidence" value="ECO:0007669"/>
    <property type="project" value="InterPro"/>
</dbReference>
<dbReference type="SMART" id="SM00636">
    <property type="entry name" value="Glyco_18"/>
    <property type="match status" value="1"/>
</dbReference>